<keyword evidence="1" id="KW-0732">Signal</keyword>
<sequence length="368" mass="41358">MLPATILLFLQHPASSFYEITERCMQELSAGLQPLTADQLIEHPEFPYITWDLTPTKKGRVDVAVGRGGPFKVAYEVHGHGPLHLVWIMGLGSLKSAWQRQTKDFGHTKGDQYTCLLIDNRGIGESDKPMMRYSTSEMAKDIVEIVDHLGWKESRQLHLIGVSMGGMISQELGLLIPERIGSISLVSTACELKNTIGFVENIRNRINLLIPRSMDVQLANLKYNIFTEEWLAKPDETEYIKEPFPTNGDRVAAGEVAKRSDTESFTRVGFIAQILAAGWHYKSPAQLKELGDKIGRDRIMIVHGGLDRMITFPHGEVLLERLGGEESGVTKKFDPRQGHVFPIEKRKEFGQWVEDLVSKAEKLNHSQG</sequence>
<gene>
    <name evidence="3" type="ORF">EJ08DRAFT_688649</name>
</gene>
<dbReference type="AlphaFoldDB" id="A0A9P4NNE1"/>
<reference evidence="3" key="1">
    <citation type="journal article" date="2020" name="Stud. Mycol.">
        <title>101 Dothideomycetes genomes: a test case for predicting lifestyles and emergence of pathogens.</title>
        <authorList>
            <person name="Haridas S."/>
            <person name="Albert R."/>
            <person name="Binder M."/>
            <person name="Bloem J."/>
            <person name="Labutti K."/>
            <person name="Salamov A."/>
            <person name="Andreopoulos B."/>
            <person name="Baker S."/>
            <person name="Barry K."/>
            <person name="Bills G."/>
            <person name="Bluhm B."/>
            <person name="Cannon C."/>
            <person name="Castanera R."/>
            <person name="Culley D."/>
            <person name="Daum C."/>
            <person name="Ezra D."/>
            <person name="Gonzalez J."/>
            <person name="Henrissat B."/>
            <person name="Kuo A."/>
            <person name="Liang C."/>
            <person name="Lipzen A."/>
            <person name="Lutzoni F."/>
            <person name="Magnuson J."/>
            <person name="Mondo S."/>
            <person name="Nolan M."/>
            <person name="Ohm R."/>
            <person name="Pangilinan J."/>
            <person name="Park H.-J."/>
            <person name="Ramirez L."/>
            <person name="Alfaro M."/>
            <person name="Sun H."/>
            <person name="Tritt A."/>
            <person name="Yoshinaga Y."/>
            <person name="Zwiers L.-H."/>
            <person name="Turgeon B."/>
            <person name="Goodwin S."/>
            <person name="Spatafora J."/>
            <person name="Crous P."/>
            <person name="Grigoriev I."/>
        </authorList>
    </citation>
    <scope>NUCLEOTIDE SEQUENCE</scope>
    <source>
        <strain evidence="3">CBS 130266</strain>
    </source>
</reference>
<feature type="chain" id="PRO_5040332046" evidence="1">
    <location>
        <begin position="17"/>
        <end position="368"/>
    </location>
</feature>
<dbReference type="Proteomes" id="UP000800235">
    <property type="component" value="Unassembled WGS sequence"/>
</dbReference>
<dbReference type="Gene3D" id="3.40.50.1820">
    <property type="entry name" value="alpha/beta hydrolase"/>
    <property type="match status" value="1"/>
</dbReference>
<keyword evidence="4" id="KW-1185">Reference proteome</keyword>
<dbReference type="PRINTS" id="PR00111">
    <property type="entry name" value="ABHYDROLASE"/>
</dbReference>
<accession>A0A9P4NNE1</accession>
<feature type="domain" description="AB hydrolase-1" evidence="2">
    <location>
        <begin position="97"/>
        <end position="310"/>
    </location>
</feature>
<dbReference type="InterPro" id="IPR000073">
    <property type="entry name" value="AB_hydrolase_1"/>
</dbReference>
<dbReference type="InterPro" id="IPR050471">
    <property type="entry name" value="AB_hydrolase"/>
</dbReference>
<dbReference type="PANTHER" id="PTHR43433:SF5">
    <property type="entry name" value="AB HYDROLASE-1 DOMAIN-CONTAINING PROTEIN"/>
    <property type="match status" value="1"/>
</dbReference>
<dbReference type="SUPFAM" id="SSF53474">
    <property type="entry name" value="alpha/beta-Hydrolases"/>
    <property type="match status" value="1"/>
</dbReference>
<evidence type="ECO:0000259" key="2">
    <source>
        <dbReference type="Pfam" id="PF00561"/>
    </source>
</evidence>
<evidence type="ECO:0000313" key="4">
    <source>
        <dbReference type="Proteomes" id="UP000800235"/>
    </source>
</evidence>
<dbReference type="Pfam" id="PF00561">
    <property type="entry name" value="Abhydrolase_1"/>
    <property type="match status" value="1"/>
</dbReference>
<dbReference type="InterPro" id="IPR029058">
    <property type="entry name" value="AB_hydrolase_fold"/>
</dbReference>
<dbReference type="PANTHER" id="PTHR43433">
    <property type="entry name" value="HYDROLASE, ALPHA/BETA FOLD FAMILY PROTEIN"/>
    <property type="match status" value="1"/>
</dbReference>
<name>A0A9P4NNE1_9PEZI</name>
<protein>
    <submittedName>
        <fullName evidence="3">Alpha/beta-hydrolase</fullName>
    </submittedName>
</protein>
<dbReference type="EMBL" id="MU007053">
    <property type="protein sequence ID" value="KAF2428712.1"/>
    <property type="molecule type" value="Genomic_DNA"/>
</dbReference>
<evidence type="ECO:0000313" key="3">
    <source>
        <dbReference type="EMBL" id="KAF2428712.1"/>
    </source>
</evidence>
<dbReference type="OrthoDB" id="19657at2759"/>
<feature type="signal peptide" evidence="1">
    <location>
        <begin position="1"/>
        <end position="16"/>
    </location>
</feature>
<proteinExistence type="predicted"/>
<organism evidence="3 4">
    <name type="scientific">Tothia fuscella</name>
    <dbReference type="NCBI Taxonomy" id="1048955"/>
    <lineage>
        <taxon>Eukaryota</taxon>
        <taxon>Fungi</taxon>
        <taxon>Dikarya</taxon>
        <taxon>Ascomycota</taxon>
        <taxon>Pezizomycotina</taxon>
        <taxon>Dothideomycetes</taxon>
        <taxon>Pleosporomycetidae</taxon>
        <taxon>Venturiales</taxon>
        <taxon>Cylindrosympodiaceae</taxon>
        <taxon>Tothia</taxon>
    </lineage>
</organism>
<comment type="caution">
    <text evidence="3">The sequence shown here is derived from an EMBL/GenBank/DDBJ whole genome shotgun (WGS) entry which is preliminary data.</text>
</comment>
<evidence type="ECO:0000256" key="1">
    <source>
        <dbReference type="SAM" id="SignalP"/>
    </source>
</evidence>